<name>A0ABU5HYJ4_9HYPH</name>
<dbReference type="CDD" id="cd02233">
    <property type="entry name" value="cupin_HNL-like"/>
    <property type="match status" value="1"/>
</dbReference>
<reference evidence="2 3" key="1">
    <citation type="submission" date="2023-12" db="EMBL/GenBank/DDBJ databases">
        <title>Description of Novel Strain Fulvimarina sp. 2208YS6-2-32 isolated from Uroteuthis (Photololigo) edulis.</title>
        <authorList>
            <person name="Park J.-S."/>
        </authorList>
    </citation>
    <scope>NUCLEOTIDE SEQUENCE [LARGE SCALE GENOMIC DNA]</scope>
    <source>
        <strain evidence="2 3">2208YS6-2-32</strain>
    </source>
</reference>
<comment type="caution">
    <text evidence="2">The sequence shown here is derived from an EMBL/GenBank/DDBJ whole genome shotgun (WGS) entry which is preliminary data.</text>
</comment>
<dbReference type="Proteomes" id="UP001294412">
    <property type="component" value="Unassembled WGS sequence"/>
</dbReference>
<dbReference type="PANTHER" id="PTHR43698">
    <property type="entry name" value="RIBD C-TERMINAL DOMAIN CONTAINING PROTEIN"/>
    <property type="match status" value="1"/>
</dbReference>
<gene>
    <name evidence="2" type="ORF">U0C82_03405</name>
</gene>
<sequence length="133" mass="14866">MDIRRRAERTSETASSDYFTGDVTAERLFEAPDPARTAAVRVTFQPGARTAWHTHPLGQTLYIVEGTGLVQRECGDIETVGVGDVVMFAPGEKHWHGASRDSMMTHIAIHERKDGNHVEWLEKVSDDQYEGRG</sequence>
<proteinExistence type="predicted"/>
<keyword evidence="3" id="KW-1185">Reference proteome</keyword>
<dbReference type="PANTHER" id="PTHR43698:SF1">
    <property type="entry name" value="BLL4564 PROTEIN"/>
    <property type="match status" value="1"/>
</dbReference>
<protein>
    <submittedName>
        <fullName evidence="2">Cupin domain-containing protein</fullName>
    </submittedName>
</protein>
<dbReference type="InterPro" id="IPR014710">
    <property type="entry name" value="RmlC-like_jellyroll"/>
</dbReference>
<feature type="domain" description="Cupin type-2" evidence="1">
    <location>
        <begin position="41"/>
        <end position="104"/>
    </location>
</feature>
<dbReference type="InterPro" id="IPR047263">
    <property type="entry name" value="HNL-like_cupin"/>
</dbReference>
<dbReference type="SUPFAM" id="SSF51182">
    <property type="entry name" value="RmlC-like cupins"/>
    <property type="match status" value="1"/>
</dbReference>
<evidence type="ECO:0000313" key="3">
    <source>
        <dbReference type="Proteomes" id="UP001294412"/>
    </source>
</evidence>
<dbReference type="Gene3D" id="2.60.120.10">
    <property type="entry name" value="Jelly Rolls"/>
    <property type="match status" value="1"/>
</dbReference>
<dbReference type="InterPro" id="IPR011051">
    <property type="entry name" value="RmlC_Cupin_sf"/>
</dbReference>
<dbReference type="InterPro" id="IPR013096">
    <property type="entry name" value="Cupin_2"/>
</dbReference>
<evidence type="ECO:0000259" key="1">
    <source>
        <dbReference type="Pfam" id="PF07883"/>
    </source>
</evidence>
<dbReference type="Pfam" id="PF07883">
    <property type="entry name" value="Cupin_2"/>
    <property type="match status" value="1"/>
</dbReference>
<accession>A0ABU5HYJ4</accession>
<dbReference type="RefSeq" id="WP_322185642.1">
    <property type="nucleotide sequence ID" value="NZ_JAXLPB010000001.1"/>
</dbReference>
<evidence type="ECO:0000313" key="2">
    <source>
        <dbReference type="EMBL" id="MDY8108196.1"/>
    </source>
</evidence>
<organism evidence="2 3">
    <name type="scientific">Fulvimarina uroteuthidis</name>
    <dbReference type="NCBI Taxonomy" id="3098149"/>
    <lineage>
        <taxon>Bacteria</taxon>
        <taxon>Pseudomonadati</taxon>
        <taxon>Pseudomonadota</taxon>
        <taxon>Alphaproteobacteria</taxon>
        <taxon>Hyphomicrobiales</taxon>
        <taxon>Aurantimonadaceae</taxon>
        <taxon>Fulvimarina</taxon>
    </lineage>
</organism>
<dbReference type="EMBL" id="JAXLPB010000001">
    <property type="protein sequence ID" value="MDY8108196.1"/>
    <property type="molecule type" value="Genomic_DNA"/>
</dbReference>